<protein>
    <submittedName>
        <fullName evidence="2">Uncharacterized protein</fullName>
    </submittedName>
</protein>
<proteinExistence type="predicted"/>
<feature type="region of interest" description="Disordered" evidence="1">
    <location>
        <begin position="64"/>
        <end position="86"/>
    </location>
</feature>
<comment type="caution">
    <text evidence="2">The sequence shown here is derived from an EMBL/GenBank/DDBJ whole genome shotgun (WGS) entry which is preliminary data.</text>
</comment>
<reference evidence="2 3" key="1">
    <citation type="journal article" date="2017" name="Gigascience">
        <title>Genome sequence of the small brown planthopper, Laodelphax striatellus.</title>
        <authorList>
            <person name="Zhu J."/>
            <person name="Jiang F."/>
            <person name="Wang X."/>
            <person name="Yang P."/>
            <person name="Bao Y."/>
            <person name="Zhao W."/>
            <person name="Wang W."/>
            <person name="Lu H."/>
            <person name="Wang Q."/>
            <person name="Cui N."/>
            <person name="Li J."/>
            <person name="Chen X."/>
            <person name="Luo L."/>
            <person name="Yu J."/>
            <person name="Kang L."/>
            <person name="Cui F."/>
        </authorList>
    </citation>
    <scope>NUCLEOTIDE SEQUENCE [LARGE SCALE GENOMIC DNA]</scope>
    <source>
        <strain evidence="2">Lst14</strain>
    </source>
</reference>
<feature type="compositionally biased region" description="Polar residues" evidence="1">
    <location>
        <begin position="76"/>
        <end position="85"/>
    </location>
</feature>
<organism evidence="2 3">
    <name type="scientific">Laodelphax striatellus</name>
    <name type="common">Small brown planthopper</name>
    <name type="synonym">Delphax striatella</name>
    <dbReference type="NCBI Taxonomy" id="195883"/>
    <lineage>
        <taxon>Eukaryota</taxon>
        <taxon>Metazoa</taxon>
        <taxon>Ecdysozoa</taxon>
        <taxon>Arthropoda</taxon>
        <taxon>Hexapoda</taxon>
        <taxon>Insecta</taxon>
        <taxon>Pterygota</taxon>
        <taxon>Neoptera</taxon>
        <taxon>Paraneoptera</taxon>
        <taxon>Hemiptera</taxon>
        <taxon>Auchenorrhyncha</taxon>
        <taxon>Fulgoroidea</taxon>
        <taxon>Delphacidae</taxon>
        <taxon>Criomorphinae</taxon>
        <taxon>Laodelphax</taxon>
    </lineage>
</organism>
<dbReference type="Proteomes" id="UP000291343">
    <property type="component" value="Unassembled WGS sequence"/>
</dbReference>
<name>A0A482XL88_LAOST</name>
<accession>A0A482XL88</accession>
<dbReference type="AlphaFoldDB" id="A0A482XL88"/>
<evidence type="ECO:0000313" key="3">
    <source>
        <dbReference type="Proteomes" id="UP000291343"/>
    </source>
</evidence>
<dbReference type="EMBL" id="QKKF02006307">
    <property type="protein sequence ID" value="RZF46434.1"/>
    <property type="molecule type" value="Genomic_DNA"/>
</dbReference>
<sequence length="215" mass="24419">MEWYGCLSIVLGSDCAIVKHLKKLSKLASNKATNLALKIKIFNMETHIEKRLNHKWKCIALTPKSSDKESSSTSKNCNEPKSATSIADVESEESKFNRIYEKAFEGFKHVQKILVEKASTLIKLRQHSEQYEDVALILESISQIFPDTSNLNYLINADQLEELGKFLSKLLKTPAASIYHGAARFWPSYLNIINKVFYTFPAVATFPKFGEYNSM</sequence>
<dbReference type="SMR" id="A0A482XL88"/>
<gene>
    <name evidence="2" type="ORF">LSTR_LSTR012509</name>
</gene>
<evidence type="ECO:0000313" key="2">
    <source>
        <dbReference type="EMBL" id="RZF46434.1"/>
    </source>
</evidence>
<feature type="non-terminal residue" evidence="2">
    <location>
        <position position="215"/>
    </location>
</feature>
<keyword evidence="3" id="KW-1185">Reference proteome</keyword>
<evidence type="ECO:0000256" key="1">
    <source>
        <dbReference type="SAM" id="MobiDB-lite"/>
    </source>
</evidence>
<dbReference type="InParanoid" id="A0A482XL88"/>
<dbReference type="OrthoDB" id="548795at2759"/>